<evidence type="ECO:0000256" key="1">
    <source>
        <dbReference type="SAM" id="MobiDB-lite"/>
    </source>
</evidence>
<keyword evidence="2" id="KW-0812">Transmembrane</keyword>
<gene>
    <name evidence="3" type="ORF">A8926_5162</name>
</gene>
<dbReference type="AlphaFoldDB" id="A0A2N3Y2U2"/>
<organism evidence="3 4">
    <name type="scientific">Saccharopolyspora spinosa</name>
    <dbReference type="NCBI Taxonomy" id="60894"/>
    <lineage>
        <taxon>Bacteria</taxon>
        <taxon>Bacillati</taxon>
        <taxon>Actinomycetota</taxon>
        <taxon>Actinomycetes</taxon>
        <taxon>Pseudonocardiales</taxon>
        <taxon>Pseudonocardiaceae</taxon>
        <taxon>Saccharopolyspora</taxon>
    </lineage>
</organism>
<reference evidence="3" key="1">
    <citation type="submission" date="2017-12" db="EMBL/GenBank/DDBJ databases">
        <title>Sequencing the genomes of 1000 Actinobacteria strains.</title>
        <authorList>
            <person name="Klenk H.-P."/>
        </authorList>
    </citation>
    <scope>NUCLEOTIDE SEQUENCE [LARGE SCALE GENOMIC DNA]</scope>
    <source>
        <strain evidence="3">DSM 44228</strain>
    </source>
</reference>
<feature type="region of interest" description="Disordered" evidence="1">
    <location>
        <begin position="59"/>
        <end position="96"/>
    </location>
</feature>
<evidence type="ECO:0000313" key="3">
    <source>
        <dbReference type="EMBL" id="PKW17227.1"/>
    </source>
</evidence>
<accession>A0A2N3Y2U2</accession>
<sequence length="96" mass="10722">MTAPPIGEQGDRPRSSKVAWQSVSDLPAVQAYRWAFAPVLVLMAVGTLAQALRQGARRRAAPASRLHTLGRGDRVGWRTQHPVGQRRSARRWRPIF</sequence>
<evidence type="ECO:0000256" key="2">
    <source>
        <dbReference type="SAM" id="Phobius"/>
    </source>
</evidence>
<dbReference type="Proteomes" id="UP000233786">
    <property type="component" value="Unassembled WGS sequence"/>
</dbReference>
<comment type="caution">
    <text evidence="3">The sequence shown here is derived from an EMBL/GenBank/DDBJ whole genome shotgun (WGS) entry which is preliminary data.</text>
</comment>
<keyword evidence="4" id="KW-1185">Reference proteome</keyword>
<feature type="compositionally biased region" description="Basic residues" evidence="1">
    <location>
        <begin position="87"/>
        <end position="96"/>
    </location>
</feature>
<feature type="transmembrane region" description="Helical" evidence="2">
    <location>
        <begin position="31"/>
        <end position="49"/>
    </location>
</feature>
<name>A0A2N3Y2U2_SACSN</name>
<keyword evidence="2" id="KW-1133">Transmembrane helix</keyword>
<keyword evidence="2" id="KW-0472">Membrane</keyword>
<evidence type="ECO:0000313" key="4">
    <source>
        <dbReference type="Proteomes" id="UP000233786"/>
    </source>
</evidence>
<proteinExistence type="predicted"/>
<dbReference type="EMBL" id="PJNB01000001">
    <property type="protein sequence ID" value="PKW17227.1"/>
    <property type="molecule type" value="Genomic_DNA"/>
</dbReference>
<protein>
    <submittedName>
        <fullName evidence="3">Uncharacterized protein</fullName>
    </submittedName>
</protein>